<dbReference type="Proteomes" id="UP000028524">
    <property type="component" value="Unassembled WGS sequence"/>
</dbReference>
<feature type="repeat" description="RCC1" evidence="1">
    <location>
        <begin position="203"/>
        <end position="256"/>
    </location>
</feature>
<dbReference type="InterPro" id="IPR009091">
    <property type="entry name" value="RCC1/BLIP-II"/>
</dbReference>
<dbReference type="PROSITE" id="PS50012">
    <property type="entry name" value="RCC1_3"/>
    <property type="match status" value="2"/>
</dbReference>
<evidence type="ECO:0000256" key="1">
    <source>
        <dbReference type="PROSITE-ProRule" id="PRU00235"/>
    </source>
</evidence>
<dbReference type="InParanoid" id="A0A084QJF4"/>
<dbReference type="EMBL" id="KL660702">
    <property type="protein sequence ID" value="KFA64089.1"/>
    <property type="molecule type" value="Genomic_DNA"/>
</dbReference>
<organism evidence="2 3">
    <name type="scientific">Stachybotrys chlorohalonatus (strain IBT 40285)</name>
    <dbReference type="NCBI Taxonomy" id="1283841"/>
    <lineage>
        <taxon>Eukaryota</taxon>
        <taxon>Fungi</taxon>
        <taxon>Dikarya</taxon>
        <taxon>Ascomycota</taxon>
        <taxon>Pezizomycotina</taxon>
        <taxon>Sordariomycetes</taxon>
        <taxon>Hypocreomycetidae</taxon>
        <taxon>Hypocreales</taxon>
        <taxon>Stachybotryaceae</taxon>
        <taxon>Stachybotrys</taxon>
    </lineage>
</organism>
<dbReference type="OrthoDB" id="5370059at2759"/>
<dbReference type="PANTHER" id="PTHR45982">
    <property type="entry name" value="REGULATOR OF CHROMOSOME CONDENSATION"/>
    <property type="match status" value="1"/>
</dbReference>
<dbReference type="SUPFAM" id="SSF50985">
    <property type="entry name" value="RCC1/BLIP-II"/>
    <property type="match status" value="1"/>
</dbReference>
<protein>
    <submittedName>
        <fullName evidence="2">Uncharacterized protein</fullName>
    </submittedName>
</protein>
<sequence>MDLYAAGFNAWNQLDFSGNHVEQEPDDYFTFTKIIEGGHIEPPVARLSYTSVQRNGEILVAGSRPSSQYDIESLHRAAQIAKGDIFTCTRPGASPMPNEFAARTLWNVSAILPEEAVEDPMSWTFESPIKQIAASDVGVVILHEDGSVSTMGDARFEDVLGREVSDNFPASKPCKVLDLASLDEPIKMISAGGLTAAAITESGSLYVWGMASSGTHRRQQAFDSLNGTPNYIEVDDDKDVEAVAVGESHAVVLTTDGHVYTIGHNHNGQLGLGRDRGESVRTWTDVGFEAPDGQKVIGVAAGPRSSFILTALEASQ</sequence>
<gene>
    <name evidence="2" type="ORF">S40285_07487</name>
</gene>
<evidence type="ECO:0000313" key="2">
    <source>
        <dbReference type="EMBL" id="KFA64089.1"/>
    </source>
</evidence>
<name>A0A084QJF4_STAC4</name>
<dbReference type="InterPro" id="IPR051553">
    <property type="entry name" value="Ran_GTPase-activating"/>
</dbReference>
<dbReference type="OMA" id="TTDGCIY"/>
<evidence type="ECO:0000313" key="3">
    <source>
        <dbReference type="Proteomes" id="UP000028524"/>
    </source>
</evidence>
<keyword evidence="3" id="KW-1185">Reference proteome</keyword>
<dbReference type="AlphaFoldDB" id="A0A084QJF4"/>
<accession>A0A084QJF4</accession>
<reference evidence="2 3" key="1">
    <citation type="journal article" date="2014" name="BMC Genomics">
        <title>Comparative genome sequencing reveals chemotype-specific gene clusters in the toxigenic black mold Stachybotrys.</title>
        <authorList>
            <person name="Semeiks J."/>
            <person name="Borek D."/>
            <person name="Otwinowski Z."/>
            <person name="Grishin N.V."/>
        </authorList>
    </citation>
    <scope>NUCLEOTIDE SEQUENCE [LARGE SCALE GENOMIC DNA]</scope>
    <source>
        <strain evidence="2 3">IBT 40285</strain>
    </source>
</reference>
<dbReference type="PANTHER" id="PTHR45982:SF1">
    <property type="entry name" value="REGULATOR OF CHROMOSOME CONDENSATION"/>
    <property type="match status" value="1"/>
</dbReference>
<dbReference type="STRING" id="1283841.A0A084QJF4"/>
<dbReference type="InterPro" id="IPR000408">
    <property type="entry name" value="Reg_chr_condens"/>
</dbReference>
<dbReference type="Gene3D" id="2.130.10.30">
    <property type="entry name" value="Regulator of chromosome condensation 1/beta-lactamase-inhibitor protein II"/>
    <property type="match status" value="1"/>
</dbReference>
<dbReference type="HOGENOM" id="CLU_046009_1_0_1"/>
<dbReference type="Pfam" id="PF13540">
    <property type="entry name" value="RCC1_2"/>
    <property type="match status" value="1"/>
</dbReference>
<proteinExistence type="predicted"/>
<feature type="repeat" description="RCC1" evidence="1">
    <location>
        <begin position="257"/>
        <end position="312"/>
    </location>
</feature>